<organism evidence="2 3">
    <name type="scientific">Penicillium cosmopolitanum</name>
    <dbReference type="NCBI Taxonomy" id="1131564"/>
    <lineage>
        <taxon>Eukaryota</taxon>
        <taxon>Fungi</taxon>
        <taxon>Dikarya</taxon>
        <taxon>Ascomycota</taxon>
        <taxon>Pezizomycotina</taxon>
        <taxon>Eurotiomycetes</taxon>
        <taxon>Eurotiomycetidae</taxon>
        <taxon>Eurotiales</taxon>
        <taxon>Aspergillaceae</taxon>
        <taxon>Penicillium</taxon>
    </lineage>
</organism>
<comment type="caution">
    <text evidence="2">The sequence shown here is derived from an EMBL/GenBank/DDBJ whole genome shotgun (WGS) entry which is preliminary data.</text>
</comment>
<proteinExistence type="predicted"/>
<feature type="region of interest" description="Disordered" evidence="1">
    <location>
        <begin position="51"/>
        <end position="74"/>
    </location>
</feature>
<feature type="compositionally biased region" description="Polar residues" evidence="1">
    <location>
        <begin position="56"/>
        <end position="69"/>
    </location>
</feature>
<dbReference type="RefSeq" id="XP_056490291.1">
    <property type="nucleotide sequence ID" value="XM_056630989.1"/>
</dbReference>
<protein>
    <submittedName>
        <fullName evidence="2">Uncharacterized protein</fullName>
    </submittedName>
</protein>
<reference evidence="2" key="1">
    <citation type="submission" date="2022-12" db="EMBL/GenBank/DDBJ databases">
        <authorList>
            <person name="Petersen C."/>
        </authorList>
    </citation>
    <scope>NUCLEOTIDE SEQUENCE</scope>
    <source>
        <strain evidence="2">IBT 29677</strain>
    </source>
</reference>
<evidence type="ECO:0000313" key="2">
    <source>
        <dbReference type="EMBL" id="KAJ5398239.1"/>
    </source>
</evidence>
<name>A0A9X0BB01_9EURO</name>
<evidence type="ECO:0000256" key="1">
    <source>
        <dbReference type="SAM" id="MobiDB-lite"/>
    </source>
</evidence>
<dbReference type="EMBL" id="JAPZBU010000006">
    <property type="protein sequence ID" value="KAJ5398239.1"/>
    <property type="molecule type" value="Genomic_DNA"/>
</dbReference>
<dbReference type="AlphaFoldDB" id="A0A9X0BB01"/>
<accession>A0A9X0BB01</accession>
<keyword evidence="3" id="KW-1185">Reference proteome</keyword>
<dbReference type="Proteomes" id="UP001147747">
    <property type="component" value="Unassembled WGS sequence"/>
</dbReference>
<evidence type="ECO:0000313" key="3">
    <source>
        <dbReference type="Proteomes" id="UP001147747"/>
    </source>
</evidence>
<sequence length="109" mass="12206">MPRVDPGPVRIRADSNPNGPMPMPMSILRELARLENIVAFAQVVHMNWKDQDNTRPDQTFQISTTPSHGQRQESIRCDSRGHLGVFGQWKGATAITWGGNRRQTGSINI</sequence>
<gene>
    <name evidence="2" type="ORF">N7509_006352</name>
</gene>
<feature type="region of interest" description="Disordered" evidence="1">
    <location>
        <begin position="1"/>
        <end position="22"/>
    </location>
</feature>
<reference evidence="2" key="2">
    <citation type="journal article" date="2023" name="IMA Fungus">
        <title>Comparative genomic study of the Penicillium genus elucidates a diverse pangenome and 15 lateral gene transfer events.</title>
        <authorList>
            <person name="Petersen C."/>
            <person name="Sorensen T."/>
            <person name="Nielsen M.R."/>
            <person name="Sondergaard T.E."/>
            <person name="Sorensen J.L."/>
            <person name="Fitzpatrick D.A."/>
            <person name="Frisvad J.C."/>
            <person name="Nielsen K.L."/>
        </authorList>
    </citation>
    <scope>NUCLEOTIDE SEQUENCE</scope>
    <source>
        <strain evidence="2">IBT 29677</strain>
    </source>
</reference>
<dbReference type="GeneID" id="81369969"/>